<dbReference type="EC" id="5.6.2.4" evidence="14"/>
<dbReference type="GO" id="GO:0043138">
    <property type="term" value="F:3'-5' DNA helicase activity"/>
    <property type="evidence" value="ECO:0007669"/>
    <property type="project" value="UniProtKB-EC"/>
</dbReference>
<dbReference type="GO" id="GO:0046872">
    <property type="term" value="F:metal ion binding"/>
    <property type="evidence" value="ECO:0007669"/>
    <property type="project" value="UniProtKB-KW"/>
</dbReference>
<keyword evidence="5 16" id="KW-0378">Hydrolase</keyword>
<keyword evidence="12" id="KW-0413">Isomerase</keyword>
<dbReference type="InterPro" id="IPR000212">
    <property type="entry name" value="DNA_helicase_UvrD/REP"/>
</dbReference>
<evidence type="ECO:0000256" key="12">
    <source>
        <dbReference type="ARBA" id="ARBA00023235"/>
    </source>
</evidence>
<evidence type="ECO:0000256" key="1">
    <source>
        <dbReference type="ARBA" id="ARBA00022722"/>
    </source>
</evidence>
<dbReference type="NCBIfam" id="TIGR00609">
    <property type="entry name" value="recB"/>
    <property type="match status" value="1"/>
</dbReference>
<dbReference type="GO" id="GO:0000725">
    <property type="term" value="P:recombinational repair"/>
    <property type="evidence" value="ECO:0007669"/>
    <property type="project" value="TreeGrafter"/>
</dbReference>
<comment type="catalytic activity">
    <reaction evidence="13">
        <text>Couples ATP hydrolysis with the unwinding of duplex DNA by translocating in the 3'-5' direction.</text>
        <dbReference type="EC" id="5.6.2.4"/>
    </reaction>
</comment>
<dbReference type="Pfam" id="PF13361">
    <property type="entry name" value="UvrD_C"/>
    <property type="match status" value="1"/>
</dbReference>
<evidence type="ECO:0000256" key="14">
    <source>
        <dbReference type="ARBA" id="ARBA00034808"/>
    </source>
</evidence>
<evidence type="ECO:0000259" key="18">
    <source>
        <dbReference type="PROSITE" id="PS51217"/>
    </source>
</evidence>
<keyword evidence="4" id="KW-0227">DNA damage</keyword>
<evidence type="ECO:0000256" key="5">
    <source>
        <dbReference type="ARBA" id="ARBA00022801"/>
    </source>
</evidence>
<feature type="domain" description="UvrD-like helicase ATP-binding" evidence="17">
    <location>
        <begin position="1"/>
        <end position="457"/>
    </location>
</feature>
<feature type="domain" description="UvrD-like helicase C-terminal" evidence="18">
    <location>
        <begin position="458"/>
        <end position="751"/>
    </location>
</feature>
<dbReference type="GO" id="GO:0003677">
    <property type="term" value="F:DNA binding"/>
    <property type="evidence" value="ECO:0007669"/>
    <property type="project" value="UniProtKB-KW"/>
</dbReference>
<comment type="caution">
    <text evidence="19">The sequence shown here is derived from an EMBL/GenBank/DDBJ whole genome shotgun (WGS) entry which is preliminary data.</text>
</comment>
<dbReference type="AlphaFoldDB" id="A0A2N0VKI4"/>
<dbReference type="HAMAP" id="MF_01485">
    <property type="entry name" value="RecB"/>
    <property type="match status" value="1"/>
</dbReference>
<dbReference type="Gene3D" id="3.90.320.10">
    <property type="match status" value="1"/>
</dbReference>
<organism evidence="19 20">
    <name type="scientific">Rhodohalobacter barkolensis</name>
    <dbReference type="NCBI Taxonomy" id="2053187"/>
    <lineage>
        <taxon>Bacteria</taxon>
        <taxon>Pseudomonadati</taxon>
        <taxon>Balneolota</taxon>
        <taxon>Balneolia</taxon>
        <taxon>Balneolales</taxon>
        <taxon>Balneolaceae</taxon>
        <taxon>Rhodohalobacter</taxon>
    </lineage>
</organism>
<dbReference type="CDD" id="cd22352">
    <property type="entry name" value="RecB_C-like"/>
    <property type="match status" value="1"/>
</dbReference>
<evidence type="ECO:0000256" key="11">
    <source>
        <dbReference type="ARBA" id="ARBA00023204"/>
    </source>
</evidence>
<dbReference type="RefSeq" id="WP_101071991.1">
    <property type="nucleotide sequence ID" value="NZ_PISP01000001.1"/>
</dbReference>
<dbReference type="GO" id="GO:0005524">
    <property type="term" value="F:ATP binding"/>
    <property type="evidence" value="ECO:0007669"/>
    <property type="project" value="UniProtKB-UniRule"/>
</dbReference>
<comment type="catalytic activity">
    <reaction evidence="15">
        <text>ATP + H2O = ADP + phosphate + H(+)</text>
        <dbReference type="Rhea" id="RHEA:13065"/>
        <dbReference type="ChEBI" id="CHEBI:15377"/>
        <dbReference type="ChEBI" id="CHEBI:15378"/>
        <dbReference type="ChEBI" id="CHEBI:30616"/>
        <dbReference type="ChEBI" id="CHEBI:43474"/>
        <dbReference type="ChEBI" id="CHEBI:456216"/>
        <dbReference type="EC" id="5.6.2.4"/>
    </reaction>
</comment>
<dbReference type="InterPro" id="IPR004586">
    <property type="entry name" value="RecB"/>
</dbReference>
<dbReference type="SUPFAM" id="SSF52980">
    <property type="entry name" value="Restriction endonuclease-like"/>
    <property type="match status" value="1"/>
</dbReference>
<dbReference type="InterPro" id="IPR027417">
    <property type="entry name" value="P-loop_NTPase"/>
</dbReference>
<keyword evidence="7" id="KW-0269">Exonuclease</keyword>
<dbReference type="InterPro" id="IPR011335">
    <property type="entry name" value="Restrct_endonuc-II-like"/>
</dbReference>
<keyword evidence="8 16" id="KW-0067">ATP-binding</keyword>
<dbReference type="InterPro" id="IPR011604">
    <property type="entry name" value="PDDEXK-like_dom_sf"/>
</dbReference>
<evidence type="ECO:0000256" key="9">
    <source>
        <dbReference type="ARBA" id="ARBA00022842"/>
    </source>
</evidence>
<evidence type="ECO:0000256" key="7">
    <source>
        <dbReference type="ARBA" id="ARBA00022839"/>
    </source>
</evidence>
<evidence type="ECO:0000259" key="17">
    <source>
        <dbReference type="PROSITE" id="PS51198"/>
    </source>
</evidence>
<dbReference type="Proteomes" id="UP000233398">
    <property type="component" value="Unassembled WGS sequence"/>
</dbReference>
<evidence type="ECO:0000256" key="4">
    <source>
        <dbReference type="ARBA" id="ARBA00022763"/>
    </source>
</evidence>
<dbReference type="OrthoDB" id="9810135at2"/>
<evidence type="ECO:0000256" key="15">
    <source>
        <dbReference type="ARBA" id="ARBA00048988"/>
    </source>
</evidence>
<name>A0A2N0VKI4_9BACT</name>
<keyword evidence="1" id="KW-0540">Nuclease</keyword>
<dbReference type="GO" id="GO:0005829">
    <property type="term" value="C:cytosol"/>
    <property type="evidence" value="ECO:0007669"/>
    <property type="project" value="TreeGrafter"/>
</dbReference>
<evidence type="ECO:0000256" key="6">
    <source>
        <dbReference type="ARBA" id="ARBA00022806"/>
    </source>
</evidence>
<keyword evidence="6 16" id="KW-0347">Helicase</keyword>
<keyword evidence="20" id="KW-1185">Reference proteome</keyword>
<keyword evidence="11" id="KW-0234">DNA repair</keyword>
<dbReference type="Pfam" id="PF12705">
    <property type="entry name" value="PDDEXK_1"/>
    <property type="match status" value="1"/>
</dbReference>
<evidence type="ECO:0000256" key="13">
    <source>
        <dbReference type="ARBA" id="ARBA00034617"/>
    </source>
</evidence>
<evidence type="ECO:0000256" key="10">
    <source>
        <dbReference type="ARBA" id="ARBA00023125"/>
    </source>
</evidence>
<evidence type="ECO:0000313" key="19">
    <source>
        <dbReference type="EMBL" id="PKD44702.1"/>
    </source>
</evidence>
<feature type="binding site" evidence="16">
    <location>
        <begin position="21"/>
        <end position="28"/>
    </location>
    <ligand>
        <name>ATP</name>
        <dbReference type="ChEBI" id="CHEBI:30616"/>
    </ligand>
</feature>
<dbReference type="Gene3D" id="3.40.50.300">
    <property type="entry name" value="P-loop containing nucleotide triphosphate hydrolases"/>
    <property type="match status" value="2"/>
</dbReference>
<protein>
    <recommendedName>
        <fullName evidence="14">DNA 3'-5' helicase</fullName>
        <ecNumber evidence="14">5.6.2.4</ecNumber>
    </recommendedName>
</protein>
<keyword evidence="10" id="KW-0238">DNA-binding</keyword>
<dbReference type="InterPro" id="IPR014017">
    <property type="entry name" value="DNA_helicase_UvrD-like_C"/>
</dbReference>
<dbReference type="PROSITE" id="PS51198">
    <property type="entry name" value="UVRD_HELICASE_ATP_BIND"/>
    <property type="match status" value="1"/>
</dbReference>
<sequence>MSKKLESIYDLQWDARAIIEANAGTGKTYTIVGLFLRLLLEKELKVDEILVVTFTNKAASELRERILESLRTAKLVLNGEKETIDDFLRELFKRTEDRKDAVKIINQAILNFDDSLISTIHGFCQKVLREEALLAGSSFGAEIFRQDSQLDEATEDFWREYVAENSSTEPGQYNLEILYNLKKVNSDSAHPDTLKKVLNDLFKKPYAEVEGEVMDNVQGYLADVLSLRDKLKRSWDKHRSQILKEFLECDLSHYSERNVTSRIQKMDDFLNFPLYGNEIIDQLKYFKWSYVSDDSNLTSKGTVKPEYCEFFDLVDEYSDLISDIEKVKTTVLLEAYNRINERRINLKKDSETYSYDDLLIKLRDALTVGTNADKLVRKLRKRYSVALVDEFQDTDPIQYKIFDKIYPANSVDSSLLMIGDPKQAIYTFRGADVYAYLKAKNELQGEVYTLQDNYRSSEGVIEGVNALFGFSDYPFLDEQIEYNPSGVGMEHLSQQFLQNGKQVPGIHFTVYEPFQTGKDDLRYYSVHQTVREIGEMLEDSTLQIFDEESEVMRRVKPGDIAILVAKNRDAEKVKHELKKVGLSAVTYSREKVLESFEAIRIKLLMESVLDPESSSKAGNLLVSGFFGFDGDHLYKAGDDESFLTQLFEILNQLNEIWYSHGFYAMIRHLLFKKESLHHFSAQPDSERVLTNLFHLADICAKAEQEHALSMGELYHWFLDEMKQAEDDDEKTQLLESDQKLIKILTVHTSKGLEFPIVFCPFLWEGTRKEKGDEFNEYHDENNRLKINVDFRKDANTEIVQKSILESVSEEVRKTYVAITRAKYQCRIIWGSHTESHLSGMGGIMLGKKFIEEQIDNKLGEKDKQVSTTKFIDIISEVQAQHADFISIKKISEYYQREEPVKLSDEFEAVPDFQPYSGPVKIQPGRRLDSFSSLTSHGGDASQPDYDQTLESYVSFLQDSSEQQRKQSIFTFPKGATAGTAIHKLFEHEDFEFAAANQTNLIPITEEVLDQYNFDKKWSGVLQKMMRDVTGSTIGDLDLSQVKRVDEIREMEFHFPSSDLQLDEILEIIRNSPHSHKNKSRLQNYLTGFIDLTVRQNGKYYILDYKSNYLGDQIEDYAPEKLRREIESVNYDVQYHIYTVALKKYLTTRIPNFDYDRDFGGVAYLFVRGMRADSNNGVWSVKPEKEVIDRLEIYLTSETNQEEMQR</sequence>
<keyword evidence="3 16" id="KW-0547">Nucleotide-binding</keyword>
<dbReference type="Gene3D" id="1.10.3170.10">
    <property type="entry name" value="Recbcd, chain B, domain 2"/>
    <property type="match status" value="1"/>
</dbReference>
<evidence type="ECO:0000256" key="2">
    <source>
        <dbReference type="ARBA" id="ARBA00022723"/>
    </source>
</evidence>
<dbReference type="GO" id="GO:0008854">
    <property type="term" value="F:exodeoxyribonuclease V activity"/>
    <property type="evidence" value="ECO:0007669"/>
    <property type="project" value="InterPro"/>
</dbReference>
<evidence type="ECO:0000256" key="3">
    <source>
        <dbReference type="ARBA" id="ARBA00022741"/>
    </source>
</evidence>
<proteinExistence type="inferred from homology"/>
<keyword evidence="2" id="KW-0479">Metal-binding</keyword>
<reference evidence="19 20" key="1">
    <citation type="submission" date="2017-11" db="EMBL/GenBank/DDBJ databases">
        <title>Rhodohalobacter 15182 sp. nov., isolated from a salt lake.</title>
        <authorList>
            <person name="Han S."/>
        </authorList>
    </citation>
    <scope>NUCLEOTIDE SEQUENCE [LARGE SCALE GENOMIC DNA]</scope>
    <source>
        <strain evidence="19 20">15182</strain>
    </source>
</reference>
<evidence type="ECO:0000256" key="16">
    <source>
        <dbReference type="PROSITE-ProRule" id="PRU00560"/>
    </source>
</evidence>
<dbReference type="SUPFAM" id="SSF52540">
    <property type="entry name" value="P-loop containing nucleoside triphosphate hydrolases"/>
    <property type="match status" value="1"/>
</dbReference>
<accession>A0A2N0VKI4</accession>
<dbReference type="InterPro" id="IPR038726">
    <property type="entry name" value="PDDEXK_AddAB-type"/>
</dbReference>
<evidence type="ECO:0000256" key="8">
    <source>
        <dbReference type="ARBA" id="ARBA00022840"/>
    </source>
</evidence>
<dbReference type="Gene3D" id="1.10.486.10">
    <property type="entry name" value="PCRA, domain 4"/>
    <property type="match status" value="1"/>
</dbReference>
<keyword evidence="9" id="KW-0460">Magnesium</keyword>
<dbReference type="PANTHER" id="PTHR11070:SF23">
    <property type="entry name" value="RECBCD ENZYME SUBUNIT RECB"/>
    <property type="match status" value="1"/>
</dbReference>
<dbReference type="EMBL" id="PISP01000001">
    <property type="protein sequence ID" value="PKD44702.1"/>
    <property type="molecule type" value="Genomic_DNA"/>
</dbReference>
<dbReference type="GO" id="GO:0009338">
    <property type="term" value="C:exodeoxyribonuclease V complex"/>
    <property type="evidence" value="ECO:0007669"/>
    <property type="project" value="TreeGrafter"/>
</dbReference>
<evidence type="ECO:0000313" key="20">
    <source>
        <dbReference type="Proteomes" id="UP000233398"/>
    </source>
</evidence>
<gene>
    <name evidence="19" type="primary">recB</name>
    <name evidence="19" type="ORF">CWD77_04355</name>
</gene>
<dbReference type="InterPro" id="IPR014016">
    <property type="entry name" value="UvrD-like_ATP-bd"/>
</dbReference>
<dbReference type="PROSITE" id="PS51217">
    <property type="entry name" value="UVRD_HELICASE_CTER"/>
    <property type="match status" value="1"/>
</dbReference>
<dbReference type="Pfam" id="PF00580">
    <property type="entry name" value="UvrD-helicase"/>
    <property type="match status" value="1"/>
</dbReference>
<dbReference type="PANTHER" id="PTHR11070">
    <property type="entry name" value="UVRD / RECB / PCRA DNA HELICASE FAMILY MEMBER"/>
    <property type="match status" value="1"/>
</dbReference>